<comment type="caution">
    <text evidence="13">The sequence shown here is derived from an EMBL/GenBank/DDBJ whole genome shotgun (WGS) entry which is preliminary data.</text>
</comment>
<evidence type="ECO:0000256" key="11">
    <source>
        <dbReference type="SAM" id="SignalP"/>
    </source>
</evidence>
<accession>A0A9P7XNH8</accession>
<dbReference type="CDD" id="cd05471">
    <property type="entry name" value="pepsin_like"/>
    <property type="match status" value="1"/>
</dbReference>
<dbReference type="FunFam" id="2.40.70.10:FF:000115">
    <property type="entry name" value="Lysosomal aspartic protease"/>
    <property type="match status" value="1"/>
</dbReference>
<feature type="active site" evidence="8">
    <location>
        <position position="229"/>
    </location>
</feature>
<dbReference type="PRINTS" id="PR00792">
    <property type="entry name" value="PEPSIN"/>
</dbReference>
<dbReference type="Proteomes" id="UP000707451">
    <property type="component" value="Unassembled WGS sequence"/>
</dbReference>
<sequence>MKRLSLILAVAIHAAYAGTVVIPLTNHDNVLWYGNIAVGSPGNTFTVAFDTGSADLFLPGKGCSKNCNGHTAYDPNISSTSSDLGKSFKLTFEEGEVVSGEEFTDTVSIGGLVAAHQTVGVAAEYPSSLGNDQFFADGILGLAFESISTFGASPVMQSLISQGQLDEPVFSFKLAASGSELFMGGANSALYTGDFTYTSLTQQGFWEVMVEKIEGKGQTIFSNIDAIIDTGTTLTVLPLNEAAQFYKVLGGTDASSTLGPGFYTFPCDSFPSVSFTFGGRSFPMSKATLDLGAVSQGSSDCVSSIIGRDTGVSYAIIGTSFLQNVYTSFDIGHSRIGFAQLA</sequence>
<evidence type="ECO:0000256" key="1">
    <source>
        <dbReference type="ARBA" id="ARBA00001130"/>
    </source>
</evidence>
<feature type="chain" id="PRO_5040370174" description="rhizopuspepsin" evidence="11">
    <location>
        <begin position="18"/>
        <end position="342"/>
    </location>
</feature>
<keyword evidence="7 10" id="KW-0378">Hydrolase</keyword>
<keyword evidence="9" id="KW-1015">Disulfide bond</keyword>
<feature type="domain" description="Peptidase A1" evidence="12">
    <location>
        <begin position="32"/>
        <end position="339"/>
    </location>
</feature>
<comment type="catalytic activity">
    <reaction evidence="1">
        <text>Hydrolysis of proteins with broad specificity similar to that of pepsin A, preferring hydrophobic residues at P1 and P1'. Clots milk and activates trypsinogen. Does not cleave 4-Gln-|-His-5, but does cleave 10-His-|-Leu-11 and 12-Val-|-Glu-13 in B chain of insulin.</text>
        <dbReference type="EC" id="3.4.23.21"/>
    </reaction>
</comment>
<evidence type="ECO:0000256" key="7">
    <source>
        <dbReference type="ARBA" id="ARBA00022801"/>
    </source>
</evidence>
<feature type="signal peptide" evidence="11">
    <location>
        <begin position="1"/>
        <end position="17"/>
    </location>
</feature>
<dbReference type="InterPro" id="IPR021109">
    <property type="entry name" value="Peptidase_aspartic_dom_sf"/>
</dbReference>
<dbReference type="PANTHER" id="PTHR47966">
    <property type="entry name" value="BETA-SITE APP-CLEAVING ENZYME, ISOFORM A-RELATED"/>
    <property type="match status" value="1"/>
</dbReference>
<evidence type="ECO:0000256" key="5">
    <source>
        <dbReference type="ARBA" id="ARBA00022729"/>
    </source>
</evidence>
<dbReference type="PANTHER" id="PTHR47966:SF51">
    <property type="entry name" value="BETA-SITE APP-CLEAVING ENZYME, ISOFORM A-RELATED"/>
    <property type="match status" value="1"/>
</dbReference>
<reference evidence="13" key="1">
    <citation type="submission" date="2021-06" db="EMBL/GenBank/DDBJ databases">
        <title>Genome Sequence of Mortierella hyaline Strain SCG-10, a Cold-Adapted, Nitrate-Reducing Fungus Isolated from Soil in Minnesota, USA.</title>
        <authorList>
            <person name="Aldossari N."/>
        </authorList>
    </citation>
    <scope>NUCLEOTIDE SEQUENCE</scope>
    <source>
        <strain evidence="13">SCG-10</strain>
    </source>
</reference>
<dbReference type="OrthoDB" id="15189at2759"/>
<evidence type="ECO:0000256" key="10">
    <source>
        <dbReference type="RuleBase" id="RU000454"/>
    </source>
</evidence>
<evidence type="ECO:0000313" key="13">
    <source>
        <dbReference type="EMBL" id="KAG9063358.1"/>
    </source>
</evidence>
<dbReference type="Gene3D" id="2.40.70.10">
    <property type="entry name" value="Acid Proteases"/>
    <property type="match status" value="2"/>
</dbReference>
<keyword evidence="5 11" id="KW-0732">Signal</keyword>
<dbReference type="InterPro" id="IPR001969">
    <property type="entry name" value="Aspartic_peptidase_AS"/>
</dbReference>
<gene>
    <name evidence="13" type="ORF">KI688_004240</name>
</gene>
<evidence type="ECO:0000259" key="12">
    <source>
        <dbReference type="PROSITE" id="PS51767"/>
    </source>
</evidence>
<organism evidence="13 14">
    <name type="scientific">Linnemannia hyalina</name>
    <dbReference type="NCBI Taxonomy" id="64524"/>
    <lineage>
        <taxon>Eukaryota</taxon>
        <taxon>Fungi</taxon>
        <taxon>Fungi incertae sedis</taxon>
        <taxon>Mucoromycota</taxon>
        <taxon>Mortierellomycotina</taxon>
        <taxon>Mortierellomycetes</taxon>
        <taxon>Mortierellales</taxon>
        <taxon>Mortierellaceae</taxon>
        <taxon>Linnemannia</taxon>
    </lineage>
</organism>
<dbReference type="GO" id="GO:0004190">
    <property type="term" value="F:aspartic-type endopeptidase activity"/>
    <property type="evidence" value="ECO:0007669"/>
    <property type="project" value="UniProtKB-KW"/>
</dbReference>
<dbReference type="InterPro" id="IPR034164">
    <property type="entry name" value="Pepsin-like_dom"/>
</dbReference>
<dbReference type="SUPFAM" id="SSF50630">
    <property type="entry name" value="Acid proteases"/>
    <property type="match status" value="1"/>
</dbReference>
<dbReference type="GO" id="GO:0006508">
    <property type="term" value="P:proteolysis"/>
    <property type="evidence" value="ECO:0007669"/>
    <property type="project" value="UniProtKB-KW"/>
</dbReference>
<dbReference type="InterPro" id="IPR033121">
    <property type="entry name" value="PEPTIDASE_A1"/>
</dbReference>
<protein>
    <recommendedName>
        <fullName evidence="3">rhizopuspepsin</fullName>
        <ecNumber evidence="3">3.4.23.21</ecNumber>
    </recommendedName>
</protein>
<dbReference type="InterPro" id="IPR001461">
    <property type="entry name" value="Aspartic_peptidase_A1"/>
</dbReference>
<evidence type="ECO:0000256" key="4">
    <source>
        <dbReference type="ARBA" id="ARBA00022670"/>
    </source>
</evidence>
<keyword evidence="6 10" id="KW-0064">Aspartyl protease</keyword>
<evidence type="ECO:0000256" key="8">
    <source>
        <dbReference type="PIRSR" id="PIRSR601461-1"/>
    </source>
</evidence>
<evidence type="ECO:0000256" key="9">
    <source>
        <dbReference type="PIRSR" id="PIRSR601461-2"/>
    </source>
</evidence>
<feature type="disulfide bond" evidence="9">
    <location>
        <begin position="63"/>
        <end position="67"/>
    </location>
</feature>
<dbReference type="PROSITE" id="PS00141">
    <property type="entry name" value="ASP_PROTEASE"/>
    <property type="match status" value="1"/>
</dbReference>
<keyword evidence="4 10" id="KW-0645">Protease</keyword>
<dbReference type="EMBL" id="JAHRHY010000016">
    <property type="protein sequence ID" value="KAG9063358.1"/>
    <property type="molecule type" value="Genomic_DNA"/>
</dbReference>
<evidence type="ECO:0000256" key="2">
    <source>
        <dbReference type="ARBA" id="ARBA00007447"/>
    </source>
</evidence>
<feature type="active site" evidence="8">
    <location>
        <position position="50"/>
    </location>
</feature>
<dbReference type="PROSITE" id="PS51767">
    <property type="entry name" value="PEPTIDASE_A1"/>
    <property type="match status" value="1"/>
</dbReference>
<dbReference type="AlphaFoldDB" id="A0A9P7XNH8"/>
<keyword evidence="14" id="KW-1185">Reference proteome</keyword>
<dbReference type="Pfam" id="PF00026">
    <property type="entry name" value="Asp"/>
    <property type="match status" value="1"/>
</dbReference>
<proteinExistence type="inferred from homology"/>
<dbReference type="EC" id="3.4.23.21" evidence="3"/>
<evidence type="ECO:0000256" key="3">
    <source>
        <dbReference type="ARBA" id="ARBA00013205"/>
    </source>
</evidence>
<comment type="similarity">
    <text evidence="2 10">Belongs to the peptidase A1 family.</text>
</comment>
<evidence type="ECO:0000313" key="14">
    <source>
        <dbReference type="Proteomes" id="UP000707451"/>
    </source>
</evidence>
<name>A0A9P7XNH8_9FUNG</name>
<evidence type="ECO:0000256" key="6">
    <source>
        <dbReference type="ARBA" id="ARBA00022750"/>
    </source>
</evidence>